<dbReference type="EMBL" id="CP021432">
    <property type="protein sequence ID" value="ARU03173.1"/>
    <property type="molecule type" value="Genomic_DNA"/>
</dbReference>
<dbReference type="RefSeq" id="WP_087213677.1">
    <property type="nucleotide sequence ID" value="NZ_CP021432.1"/>
</dbReference>
<dbReference type="AlphaFoldDB" id="A0A1Y0EHR1"/>
<geneLocation type="plasmid" evidence="1 2">
    <name>pSMR4r-1</name>
</geneLocation>
<accession>A0A1Y0EHR1</accession>
<evidence type="ECO:0000313" key="1">
    <source>
        <dbReference type="EMBL" id="ARU03173.1"/>
    </source>
</evidence>
<organism evidence="1 2">
    <name type="scientific">Yoonia vestfoldensis</name>
    <dbReference type="NCBI Taxonomy" id="245188"/>
    <lineage>
        <taxon>Bacteria</taxon>
        <taxon>Pseudomonadati</taxon>
        <taxon>Pseudomonadota</taxon>
        <taxon>Alphaproteobacteria</taxon>
        <taxon>Rhodobacterales</taxon>
        <taxon>Paracoccaceae</taxon>
        <taxon>Yoonia</taxon>
    </lineage>
</organism>
<proteinExistence type="predicted"/>
<dbReference type="KEGG" id="lvs:LOKVESSMR4R_03950"/>
<keyword evidence="1" id="KW-0614">Plasmid</keyword>
<name>A0A1Y0EHR1_9RHOB</name>
<sequence length="184" mass="20490">MKKWILAGVLAGVILPVQVRKAHAYDMDCAIMLCMAGGFPPSAVCAAAFRTMIRRITPWPSRPPFGVCTYAAVPVALGGPGGEADLDISTSEYAWLRKTRVLWWQGAYTNGRDGPQWSWSLRSCDGENRTCRYISRQYGSYTPWPSSILSENGQSILTLGAGRAVMMEYSDYEGAMDHSEWFRY</sequence>
<protein>
    <submittedName>
        <fullName evidence="1">Uncharacterized protein</fullName>
    </submittedName>
</protein>
<dbReference type="Proteomes" id="UP000195273">
    <property type="component" value="Plasmid pSMR4r-1"/>
</dbReference>
<evidence type="ECO:0000313" key="2">
    <source>
        <dbReference type="Proteomes" id="UP000195273"/>
    </source>
</evidence>
<dbReference type="OrthoDB" id="6197542at2"/>
<keyword evidence="2" id="KW-1185">Reference proteome</keyword>
<reference evidence="1 2" key="1">
    <citation type="submission" date="2017-05" db="EMBL/GenBank/DDBJ databases">
        <title>Genome Sequence of Loktanella vestfoldensis Strain SMR4r Isolated from a Culture of the Diatom Skeletonema marinoi.</title>
        <authorList>
            <person name="Topel M."/>
            <person name="Pinder M.I.M."/>
            <person name="Johansson O.N."/>
            <person name="Kourtchenko O."/>
            <person name="Godhe A."/>
            <person name="Clarke A.K."/>
        </authorList>
    </citation>
    <scope>NUCLEOTIDE SEQUENCE [LARGE SCALE GENOMIC DNA]</scope>
    <source>
        <strain evidence="1 2">SMR4r</strain>
        <plasmid evidence="1 2">pSMR4r-1</plasmid>
    </source>
</reference>
<gene>
    <name evidence="1" type="ORF">LOKVESSMR4R_03950</name>
</gene>